<evidence type="ECO:0000256" key="1">
    <source>
        <dbReference type="SAM" id="MobiDB-lite"/>
    </source>
</evidence>
<gene>
    <name evidence="2" type="ORF">FWILDA_LOCUS9505</name>
</gene>
<protein>
    <submittedName>
        <fullName evidence="2">7906_t:CDS:1</fullName>
    </submittedName>
</protein>
<organism evidence="2 3">
    <name type="scientific">Funneliformis geosporum</name>
    <dbReference type="NCBI Taxonomy" id="1117311"/>
    <lineage>
        <taxon>Eukaryota</taxon>
        <taxon>Fungi</taxon>
        <taxon>Fungi incertae sedis</taxon>
        <taxon>Mucoromycota</taxon>
        <taxon>Glomeromycotina</taxon>
        <taxon>Glomeromycetes</taxon>
        <taxon>Glomerales</taxon>
        <taxon>Glomeraceae</taxon>
        <taxon>Funneliformis</taxon>
    </lineage>
</organism>
<dbReference type="EMBL" id="CAMKVN010002254">
    <property type="protein sequence ID" value="CAI2180281.1"/>
    <property type="molecule type" value="Genomic_DNA"/>
</dbReference>
<dbReference type="InterPro" id="IPR001005">
    <property type="entry name" value="SANT/Myb"/>
</dbReference>
<sequence length="191" mass="22042">MDIQVNDFFPTNENLISNSIRYMNFHDAPEFTTPLYISPSILNINFRNSATICPTVSVLDYCDPFTQNSYENVTNYHANISNGNDGNDELNNITEPSGKKPPKAPPCKWSIIETDSLLFLLIPRKKELKELVDMRGHCSFKKLKLWNEVSSKIPNKSSQQCAIKWKNIKQNHKDHKKKSYWYNSVVEEILA</sequence>
<name>A0A9W4SRJ2_9GLOM</name>
<comment type="caution">
    <text evidence="2">The sequence shown here is derived from an EMBL/GenBank/DDBJ whole genome shotgun (WGS) entry which is preliminary data.</text>
</comment>
<proteinExistence type="predicted"/>
<keyword evidence="3" id="KW-1185">Reference proteome</keyword>
<accession>A0A9W4SRJ2</accession>
<reference evidence="2" key="1">
    <citation type="submission" date="2022-08" db="EMBL/GenBank/DDBJ databases">
        <authorList>
            <person name="Kallberg Y."/>
            <person name="Tangrot J."/>
            <person name="Rosling A."/>
        </authorList>
    </citation>
    <scope>NUCLEOTIDE SEQUENCE</scope>
    <source>
        <strain evidence="2">Wild A</strain>
    </source>
</reference>
<dbReference type="OrthoDB" id="2320248at2759"/>
<dbReference type="CDD" id="cd00167">
    <property type="entry name" value="SANT"/>
    <property type="match status" value="1"/>
</dbReference>
<evidence type="ECO:0000313" key="2">
    <source>
        <dbReference type="EMBL" id="CAI2180281.1"/>
    </source>
</evidence>
<evidence type="ECO:0000313" key="3">
    <source>
        <dbReference type="Proteomes" id="UP001153678"/>
    </source>
</evidence>
<dbReference type="AlphaFoldDB" id="A0A9W4SRJ2"/>
<feature type="region of interest" description="Disordered" evidence="1">
    <location>
        <begin position="84"/>
        <end position="105"/>
    </location>
</feature>
<feature type="compositionally biased region" description="Polar residues" evidence="1">
    <location>
        <begin position="84"/>
        <end position="95"/>
    </location>
</feature>
<dbReference type="Proteomes" id="UP001153678">
    <property type="component" value="Unassembled WGS sequence"/>
</dbReference>
<dbReference type="Gene3D" id="1.10.10.60">
    <property type="entry name" value="Homeodomain-like"/>
    <property type="match status" value="1"/>
</dbReference>